<accession>A0ABX2N5M3</accession>
<proteinExistence type="predicted"/>
<comment type="caution">
    <text evidence="1">The sequence shown here is derived from an EMBL/GenBank/DDBJ whole genome shotgun (WGS) entry which is preliminary data.</text>
</comment>
<dbReference type="Proteomes" id="UP000652427">
    <property type="component" value="Unassembled WGS sequence"/>
</dbReference>
<evidence type="ECO:0000313" key="2">
    <source>
        <dbReference type="Proteomes" id="UP000652427"/>
    </source>
</evidence>
<dbReference type="EMBL" id="JABWMH010000004">
    <property type="protein sequence ID" value="NVD28987.1"/>
    <property type="molecule type" value="Genomic_DNA"/>
</dbReference>
<reference evidence="1 2" key="1">
    <citation type="submission" date="2020-06" db="EMBL/GenBank/DDBJ databases">
        <authorList>
            <person name="Kim S.-J."/>
            <person name="Park S.-J."/>
        </authorList>
    </citation>
    <scope>NUCLEOTIDE SEQUENCE [LARGE SCALE GENOMIC DNA]</scope>
    <source>
        <strain evidence="1 2">SW-151</strain>
    </source>
</reference>
<dbReference type="RefSeq" id="WP_176280429.1">
    <property type="nucleotide sequence ID" value="NZ_JABWMH010000004.1"/>
</dbReference>
<evidence type="ECO:0000313" key="1">
    <source>
        <dbReference type="EMBL" id="NVD28987.1"/>
    </source>
</evidence>
<name>A0ABX2N5M3_9SPHN</name>
<organism evidence="1 2">
    <name type="scientific">Parasphingorhabdus flavimaris</name>
    <dbReference type="NCBI Taxonomy" id="266812"/>
    <lineage>
        <taxon>Bacteria</taxon>
        <taxon>Pseudomonadati</taxon>
        <taxon>Pseudomonadota</taxon>
        <taxon>Alphaproteobacteria</taxon>
        <taxon>Sphingomonadales</taxon>
        <taxon>Sphingomonadaceae</taxon>
        <taxon>Parasphingorhabdus</taxon>
    </lineage>
</organism>
<gene>
    <name evidence="1" type="ORF">HUO14_13885</name>
</gene>
<sequence>MDGLFLIFLLLGAAPDGAPVEAPRSQSRVQAVASATILRGEVIDFGAATSARNGDTGKDDRNVFRIATIRSAGKIDSVDGGGEVRLQEFH</sequence>
<keyword evidence="2" id="KW-1185">Reference proteome</keyword>
<protein>
    <submittedName>
        <fullName evidence="1">Uncharacterized protein</fullName>
    </submittedName>
</protein>